<dbReference type="AlphaFoldDB" id="A0AA38FRD7"/>
<evidence type="ECO:0000313" key="10">
    <source>
        <dbReference type="EMBL" id="KAH9308814.1"/>
    </source>
</evidence>
<gene>
    <name evidence="10" type="ORF">KI387_036725</name>
</gene>
<dbReference type="InterPro" id="IPR047664">
    <property type="entry name" value="SWEET"/>
</dbReference>
<proteinExistence type="inferred from homology"/>
<evidence type="ECO:0000256" key="6">
    <source>
        <dbReference type="ARBA" id="ARBA00022737"/>
    </source>
</evidence>
<feature type="transmembrane region" description="Helical" evidence="9">
    <location>
        <begin position="57"/>
        <end position="80"/>
    </location>
</feature>
<dbReference type="Pfam" id="PF03083">
    <property type="entry name" value="MtN3_slv"/>
    <property type="match status" value="2"/>
</dbReference>
<feature type="non-terminal residue" evidence="10">
    <location>
        <position position="1"/>
    </location>
</feature>
<evidence type="ECO:0000256" key="7">
    <source>
        <dbReference type="ARBA" id="ARBA00022989"/>
    </source>
</evidence>
<feature type="transmembrane region" description="Helical" evidence="9">
    <location>
        <begin position="24"/>
        <end position="45"/>
    </location>
</feature>
<dbReference type="EMBL" id="JAHRHJ020000007">
    <property type="protein sequence ID" value="KAH9308814.1"/>
    <property type="molecule type" value="Genomic_DNA"/>
</dbReference>
<feature type="transmembrane region" description="Helical" evidence="9">
    <location>
        <begin position="118"/>
        <end position="139"/>
    </location>
</feature>
<evidence type="ECO:0000313" key="11">
    <source>
        <dbReference type="Proteomes" id="UP000824469"/>
    </source>
</evidence>
<feature type="transmembrane region" description="Helical" evidence="9">
    <location>
        <begin position="151"/>
        <end position="173"/>
    </location>
</feature>
<dbReference type="GO" id="GO:0016020">
    <property type="term" value="C:membrane"/>
    <property type="evidence" value="ECO:0007669"/>
    <property type="project" value="InterPro"/>
</dbReference>
<evidence type="ECO:0000256" key="3">
    <source>
        <dbReference type="ARBA" id="ARBA00022448"/>
    </source>
</evidence>
<dbReference type="OMA" id="WENLTVC"/>
<dbReference type="InterPro" id="IPR004316">
    <property type="entry name" value="SWEET_rpt"/>
</dbReference>
<feature type="transmembrane region" description="Helical" evidence="9">
    <location>
        <begin position="92"/>
        <end position="112"/>
    </location>
</feature>
<comment type="caution">
    <text evidence="10">The sequence shown here is derived from an EMBL/GenBank/DDBJ whole genome shotgun (WGS) entry which is preliminary data.</text>
</comment>
<dbReference type="GO" id="GO:0012505">
    <property type="term" value="C:endomembrane system"/>
    <property type="evidence" value="ECO:0007669"/>
    <property type="project" value="UniProtKB-SubCell"/>
</dbReference>
<evidence type="ECO:0000256" key="8">
    <source>
        <dbReference type="ARBA" id="ARBA00023136"/>
    </source>
</evidence>
<keyword evidence="8 9" id="KW-0472">Membrane</keyword>
<protein>
    <recommendedName>
        <fullName evidence="9">Bidirectional sugar transporter SWEET</fullName>
    </recommendedName>
</protein>
<keyword evidence="6" id="KW-0677">Repeat</keyword>
<feature type="transmembrane region" description="Helical" evidence="9">
    <location>
        <begin position="179"/>
        <end position="200"/>
    </location>
</feature>
<evidence type="ECO:0000256" key="1">
    <source>
        <dbReference type="ARBA" id="ARBA00004127"/>
    </source>
</evidence>
<keyword evidence="4 9" id="KW-0762">Sugar transport</keyword>
<dbReference type="GO" id="GO:0051119">
    <property type="term" value="F:sugar transmembrane transporter activity"/>
    <property type="evidence" value="ECO:0007669"/>
    <property type="project" value="InterPro"/>
</dbReference>
<reference evidence="10 11" key="1">
    <citation type="journal article" date="2021" name="Nat. Plants">
        <title>The Taxus genome provides insights into paclitaxel biosynthesis.</title>
        <authorList>
            <person name="Xiong X."/>
            <person name="Gou J."/>
            <person name="Liao Q."/>
            <person name="Li Y."/>
            <person name="Zhou Q."/>
            <person name="Bi G."/>
            <person name="Li C."/>
            <person name="Du R."/>
            <person name="Wang X."/>
            <person name="Sun T."/>
            <person name="Guo L."/>
            <person name="Liang H."/>
            <person name="Lu P."/>
            <person name="Wu Y."/>
            <person name="Zhang Z."/>
            <person name="Ro D.K."/>
            <person name="Shang Y."/>
            <person name="Huang S."/>
            <person name="Yan J."/>
        </authorList>
    </citation>
    <scope>NUCLEOTIDE SEQUENCE [LARGE SCALE GENOMIC DNA]</scope>
    <source>
        <strain evidence="10">Ta-2019</strain>
    </source>
</reference>
<keyword evidence="7 9" id="KW-1133">Transmembrane helix</keyword>
<comment type="caution">
    <text evidence="9">Lacks conserved residue(s) required for the propagation of feature annotation.</text>
</comment>
<accession>A0AA38FRD7</accession>
<name>A0AA38FRD7_TAXCH</name>
<dbReference type="FunFam" id="1.20.1280.290:FF:000002">
    <property type="entry name" value="Bidirectional sugar transporter SWEET"/>
    <property type="match status" value="1"/>
</dbReference>
<organism evidence="10 11">
    <name type="scientific">Taxus chinensis</name>
    <name type="common">Chinese yew</name>
    <name type="synonym">Taxus wallichiana var. chinensis</name>
    <dbReference type="NCBI Taxonomy" id="29808"/>
    <lineage>
        <taxon>Eukaryota</taxon>
        <taxon>Viridiplantae</taxon>
        <taxon>Streptophyta</taxon>
        <taxon>Embryophyta</taxon>
        <taxon>Tracheophyta</taxon>
        <taxon>Spermatophyta</taxon>
        <taxon>Pinopsida</taxon>
        <taxon>Pinidae</taxon>
        <taxon>Conifers II</taxon>
        <taxon>Cupressales</taxon>
        <taxon>Taxaceae</taxon>
        <taxon>Taxus</taxon>
    </lineage>
</organism>
<dbReference type="Proteomes" id="UP000824469">
    <property type="component" value="Unassembled WGS sequence"/>
</dbReference>
<evidence type="ECO:0000256" key="9">
    <source>
        <dbReference type="RuleBase" id="RU910715"/>
    </source>
</evidence>
<dbReference type="PANTHER" id="PTHR10791:SF28">
    <property type="entry name" value="BIDIRECTIONAL SUGAR TRANSPORTER SWEET3"/>
    <property type="match status" value="1"/>
</dbReference>
<evidence type="ECO:0000256" key="2">
    <source>
        <dbReference type="ARBA" id="ARBA00007809"/>
    </source>
</evidence>
<comment type="subcellular location">
    <subcellularLocation>
        <location evidence="1">Endomembrane system</location>
        <topology evidence="1">Multi-pass membrane protein</topology>
    </subcellularLocation>
</comment>
<keyword evidence="11" id="KW-1185">Reference proteome</keyword>
<evidence type="ECO:0000256" key="5">
    <source>
        <dbReference type="ARBA" id="ARBA00022692"/>
    </source>
</evidence>
<keyword evidence="3 9" id="KW-0813">Transport</keyword>
<dbReference type="Gene3D" id="1.20.1280.290">
    <property type="match status" value="2"/>
</dbReference>
<sequence length="247" mass="27514">NCTSLLMYMAPLLTFSKVIKEKSVGQYSCTPYVIALFNCLTYTWYGMPVVSEGWENFLVSTVNGAGIIPECFVICTYLLLAPPNLKLRVARMVVAVLVLFTTMAMVSSFALHEHKHRKFLVGIVGIITSIAMYGSPLLVMKLVIKSKSVEFMPFYLSFFSFVTSSLWMAYGVLSRDVLLAAPNVLGSPLGLAQLVLYCIYRKKKKTEEEVDAEVGLKSNGSRYTDKTKVSNVEMHKTALPPKDDQSM</sequence>
<dbReference type="PANTHER" id="PTHR10791">
    <property type="entry name" value="RAG1-ACTIVATING PROTEIN 1"/>
    <property type="match status" value="1"/>
</dbReference>
<comment type="similarity">
    <text evidence="2 9">Belongs to the SWEET sugar transporter family.</text>
</comment>
<evidence type="ECO:0000256" key="4">
    <source>
        <dbReference type="ARBA" id="ARBA00022597"/>
    </source>
</evidence>
<keyword evidence="5 9" id="KW-0812">Transmembrane</keyword>
<comment type="function">
    <text evidence="9">Mediates both low-affinity uptake and efflux of sugar across the membrane.</text>
</comment>